<name>A0A0A9BNE8_ARUDO</name>
<dbReference type="EMBL" id="GBRH01237098">
    <property type="protein sequence ID" value="JAD60797.1"/>
    <property type="molecule type" value="Transcribed_RNA"/>
</dbReference>
<protein>
    <submittedName>
        <fullName evidence="1">Uncharacterized protein</fullName>
    </submittedName>
</protein>
<evidence type="ECO:0000313" key="1">
    <source>
        <dbReference type="EMBL" id="JAD60797.1"/>
    </source>
</evidence>
<reference evidence="1" key="1">
    <citation type="submission" date="2014-09" db="EMBL/GenBank/DDBJ databases">
        <authorList>
            <person name="Magalhaes I.L.F."/>
            <person name="Oliveira U."/>
            <person name="Santos F.R."/>
            <person name="Vidigal T.H.D.A."/>
            <person name="Brescovit A.D."/>
            <person name="Santos A.J."/>
        </authorList>
    </citation>
    <scope>NUCLEOTIDE SEQUENCE</scope>
    <source>
        <tissue evidence="1">Shoot tissue taken approximately 20 cm above the soil surface</tissue>
    </source>
</reference>
<proteinExistence type="predicted"/>
<sequence length="13" mass="1634">MNPNKKMRVVWCK</sequence>
<organism evidence="1">
    <name type="scientific">Arundo donax</name>
    <name type="common">Giant reed</name>
    <name type="synonym">Donax arundinaceus</name>
    <dbReference type="NCBI Taxonomy" id="35708"/>
    <lineage>
        <taxon>Eukaryota</taxon>
        <taxon>Viridiplantae</taxon>
        <taxon>Streptophyta</taxon>
        <taxon>Embryophyta</taxon>
        <taxon>Tracheophyta</taxon>
        <taxon>Spermatophyta</taxon>
        <taxon>Magnoliopsida</taxon>
        <taxon>Liliopsida</taxon>
        <taxon>Poales</taxon>
        <taxon>Poaceae</taxon>
        <taxon>PACMAD clade</taxon>
        <taxon>Arundinoideae</taxon>
        <taxon>Arundineae</taxon>
        <taxon>Arundo</taxon>
    </lineage>
</organism>
<reference evidence="1" key="2">
    <citation type="journal article" date="2015" name="Data Brief">
        <title>Shoot transcriptome of the giant reed, Arundo donax.</title>
        <authorList>
            <person name="Barrero R.A."/>
            <person name="Guerrero F.D."/>
            <person name="Moolhuijzen P."/>
            <person name="Goolsby J.A."/>
            <person name="Tidwell J."/>
            <person name="Bellgard S.E."/>
            <person name="Bellgard M.I."/>
        </authorList>
    </citation>
    <scope>NUCLEOTIDE SEQUENCE</scope>
    <source>
        <tissue evidence="1">Shoot tissue taken approximately 20 cm above the soil surface</tissue>
    </source>
</reference>
<accession>A0A0A9BNE8</accession>